<evidence type="ECO:0000256" key="8">
    <source>
        <dbReference type="ARBA" id="ARBA00023136"/>
    </source>
</evidence>
<sequence>MAEKSFAEDRMGQKIDRCFSDTFIKAGVGFALGGVFSLLFFKRRAWPLYAGTFFGVGVAYNNCEKSLNSN</sequence>
<evidence type="ECO:0000256" key="7">
    <source>
        <dbReference type="ARBA" id="ARBA00023128"/>
    </source>
</evidence>
<evidence type="ECO:0000256" key="9">
    <source>
        <dbReference type="RuleBase" id="RU363011"/>
    </source>
</evidence>
<evidence type="ECO:0000256" key="1">
    <source>
        <dbReference type="ARBA" id="ARBA00002689"/>
    </source>
</evidence>
<dbReference type="PANTHER" id="PTHR21304:SF0">
    <property type="entry name" value="MICOS COMPLEX SUBUNIT MIC10"/>
    <property type="match status" value="1"/>
</dbReference>
<dbReference type="GO" id="GO:0061617">
    <property type="term" value="C:MICOS complex"/>
    <property type="evidence" value="ECO:0007669"/>
    <property type="project" value="UniProtKB-UniRule"/>
</dbReference>
<dbReference type="AlphaFoldDB" id="A0A1J1J5F6"/>
<gene>
    <name evidence="10" type="ORF">CLUMA_CG020588</name>
</gene>
<evidence type="ECO:0000256" key="4">
    <source>
        <dbReference type="ARBA" id="ARBA00022692"/>
    </source>
</evidence>
<name>A0A1J1J5F6_9DIPT</name>
<dbReference type="OrthoDB" id="1916310at2759"/>
<dbReference type="PANTHER" id="PTHR21304">
    <property type="entry name" value="MICOS COMPLEX SUBUNIT MIC10"/>
    <property type="match status" value="1"/>
</dbReference>
<evidence type="ECO:0000313" key="11">
    <source>
        <dbReference type="Proteomes" id="UP000183832"/>
    </source>
</evidence>
<evidence type="ECO:0000256" key="5">
    <source>
        <dbReference type="ARBA" id="ARBA00022792"/>
    </source>
</evidence>
<accession>A0A1J1J5F6</accession>
<dbReference type="InterPro" id="IPR007512">
    <property type="entry name" value="Mic10"/>
</dbReference>
<dbReference type="STRING" id="568069.A0A1J1J5F6"/>
<organism evidence="10 11">
    <name type="scientific">Clunio marinus</name>
    <dbReference type="NCBI Taxonomy" id="568069"/>
    <lineage>
        <taxon>Eukaryota</taxon>
        <taxon>Metazoa</taxon>
        <taxon>Ecdysozoa</taxon>
        <taxon>Arthropoda</taxon>
        <taxon>Hexapoda</taxon>
        <taxon>Insecta</taxon>
        <taxon>Pterygota</taxon>
        <taxon>Neoptera</taxon>
        <taxon>Endopterygota</taxon>
        <taxon>Diptera</taxon>
        <taxon>Nematocera</taxon>
        <taxon>Chironomoidea</taxon>
        <taxon>Chironomidae</taxon>
        <taxon>Clunio</taxon>
    </lineage>
</organism>
<evidence type="ECO:0000256" key="2">
    <source>
        <dbReference type="ARBA" id="ARBA00004434"/>
    </source>
</evidence>
<keyword evidence="6 9" id="KW-1133">Transmembrane helix</keyword>
<dbReference type="Proteomes" id="UP000183832">
    <property type="component" value="Unassembled WGS sequence"/>
</dbReference>
<protein>
    <recommendedName>
        <fullName evidence="9">MICOS complex subunit MIC10</fullName>
    </recommendedName>
</protein>
<keyword evidence="7 9" id="KW-0496">Mitochondrion</keyword>
<evidence type="ECO:0000313" key="10">
    <source>
        <dbReference type="EMBL" id="CRL07623.1"/>
    </source>
</evidence>
<keyword evidence="4 9" id="KW-0812">Transmembrane</keyword>
<feature type="transmembrane region" description="Helical" evidence="9">
    <location>
        <begin position="23"/>
        <end position="41"/>
    </location>
</feature>
<comment type="subcellular location">
    <subcellularLocation>
        <location evidence="2 9">Mitochondrion inner membrane</location>
        <topology evidence="2 9">Single-pass membrane protein</topology>
    </subcellularLocation>
</comment>
<keyword evidence="5 9" id="KW-0999">Mitochondrion inner membrane</keyword>
<comment type="subunit">
    <text evidence="9">Component of the mitochondrial contact site and cristae organizing system (MICOS) complex.</text>
</comment>
<comment type="function">
    <text evidence="1 9">Component of the MICOS complex, a large protein complex of the mitochondrial inner membrane that plays crucial roles in the maintenance of crista junctions, inner membrane architecture, and formation of contact sites to the outer membrane.</text>
</comment>
<reference evidence="10 11" key="1">
    <citation type="submission" date="2015-04" db="EMBL/GenBank/DDBJ databases">
        <authorList>
            <person name="Syromyatnikov M.Y."/>
            <person name="Popov V.N."/>
        </authorList>
    </citation>
    <scope>NUCLEOTIDE SEQUENCE [LARGE SCALE GENOMIC DNA]</scope>
</reference>
<evidence type="ECO:0000256" key="6">
    <source>
        <dbReference type="ARBA" id="ARBA00022989"/>
    </source>
</evidence>
<proteinExistence type="inferred from homology"/>
<keyword evidence="8 9" id="KW-0472">Membrane</keyword>
<comment type="similarity">
    <text evidence="3 9">Belongs to the MICOS complex subunit Mic10 family.</text>
</comment>
<dbReference type="EMBL" id="CVRI01000073">
    <property type="protein sequence ID" value="CRL07623.1"/>
    <property type="molecule type" value="Genomic_DNA"/>
</dbReference>
<evidence type="ECO:0000256" key="3">
    <source>
        <dbReference type="ARBA" id="ARBA00006792"/>
    </source>
</evidence>
<keyword evidence="11" id="KW-1185">Reference proteome</keyword>
<dbReference type="Pfam" id="PF04418">
    <property type="entry name" value="DUF543"/>
    <property type="match status" value="1"/>
</dbReference>